<dbReference type="PANTHER" id="PTHR40078:SF1">
    <property type="entry name" value="INTEGRAL MEMBRANE PROTEIN"/>
    <property type="match status" value="1"/>
</dbReference>
<organism evidence="2 3">
    <name type="scientific">Gracilibacillus halotolerans</name>
    <dbReference type="NCBI Taxonomy" id="74386"/>
    <lineage>
        <taxon>Bacteria</taxon>
        <taxon>Bacillati</taxon>
        <taxon>Bacillota</taxon>
        <taxon>Bacilli</taxon>
        <taxon>Bacillales</taxon>
        <taxon>Bacillaceae</taxon>
        <taxon>Gracilibacillus</taxon>
    </lineage>
</organism>
<comment type="caution">
    <text evidence="2">The sequence shown here is derived from an EMBL/GenBank/DDBJ whole genome shotgun (WGS) entry which is preliminary data.</text>
</comment>
<protein>
    <submittedName>
        <fullName evidence="2">Putative membrane protein YczE</fullName>
    </submittedName>
</protein>
<dbReference type="InterPro" id="IPR038750">
    <property type="entry name" value="YczE/YyaS-like"/>
</dbReference>
<feature type="transmembrane region" description="Helical" evidence="1">
    <location>
        <begin position="12"/>
        <end position="31"/>
    </location>
</feature>
<feature type="transmembrane region" description="Helical" evidence="1">
    <location>
        <begin position="81"/>
        <end position="104"/>
    </location>
</feature>
<feature type="transmembrane region" description="Helical" evidence="1">
    <location>
        <begin position="43"/>
        <end position="69"/>
    </location>
</feature>
<dbReference type="RefSeq" id="WP_184249640.1">
    <property type="nucleotide sequence ID" value="NZ_BAAACU010000015.1"/>
</dbReference>
<keyword evidence="1" id="KW-0812">Transmembrane</keyword>
<evidence type="ECO:0000256" key="1">
    <source>
        <dbReference type="SAM" id="Phobius"/>
    </source>
</evidence>
<feature type="transmembrane region" description="Helical" evidence="1">
    <location>
        <begin position="185"/>
        <end position="204"/>
    </location>
</feature>
<gene>
    <name evidence="2" type="ORF">GGQ92_002628</name>
</gene>
<evidence type="ECO:0000313" key="2">
    <source>
        <dbReference type="EMBL" id="MBB6513809.1"/>
    </source>
</evidence>
<accession>A0A841RMT5</accession>
<sequence>MKHHRSIIKRITLYLVGLFFLSLGVSISILADLGVSPVSSLAYAMALTSGLSVGMMTIVANLLFIVVQVILNKRFNLRESVIQLIIAILFGSFVDMTLFLVRFLPPADTLVIQWLYLIISLFVISIGLLGYFSAKLTLMPYDELTHVIGEKFNIVLSKAKITSDLLSVIIAALICIIFLQSFGAVGIGTLLAAYFVGRILGWLIRRYQKHLIHWLTE</sequence>
<dbReference type="Pfam" id="PF19700">
    <property type="entry name" value="DUF6198"/>
    <property type="match status" value="1"/>
</dbReference>
<keyword evidence="1" id="KW-0472">Membrane</keyword>
<reference evidence="2 3" key="1">
    <citation type="submission" date="2020-08" db="EMBL/GenBank/DDBJ databases">
        <title>Genomic Encyclopedia of Type Strains, Phase IV (KMG-IV): sequencing the most valuable type-strain genomes for metagenomic binning, comparative biology and taxonomic classification.</title>
        <authorList>
            <person name="Goeker M."/>
        </authorList>
    </citation>
    <scope>NUCLEOTIDE SEQUENCE [LARGE SCALE GENOMIC DNA]</scope>
    <source>
        <strain evidence="2 3">DSM 11805</strain>
    </source>
</reference>
<dbReference type="PANTHER" id="PTHR40078">
    <property type="entry name" value="INTEGRAL MEMBRANE PROTEIN-RELATED"/>
    <property type="match status" value="1"/>
</dbReference>
<keyword evidence="3" id="KW-1185">Reference proteome</keyword>
<name>A0A841RMT5_9BACI</name>
<feature type="transmembrane region" description="Helical" evidence="1">
    <location>
        <begin position="161"/>
        <end position="179"/>
    </location>
</feature>
<dbReference type="AlphaFoldDB" id="A0A841RMT5"/>
<dbReference type="Proteomes" id="UP000572212">
    <property type="component" value="Unassembled WGS sequence"/>
</dbReference>
<evidence type="ECO:0000313" key="3">
    <source>
        <dbReference type="Proteomes" id="UP000572212"/>
    </source>
</evidence>
<keyword evidence="1" id="KW-1133">Transmembrane helix</keyword>
<feature type="transmembrane region" description="Helical" evidence="1">
    <location>
        <begin position="110"/>
        <end position="132"/>
    </location>
</feature>
<proteinExistence type="predicted"/>
<dbReference type="EMBL" id="JACHON010000017">
    <property type="protein sequence ID" value="MBB6513809.1"/>
    <property type="molecule type" value="Genomic_DNA"/>
</dbReference>